<feature type="region of interest" description="Disordered" evidence="2">
    <location>
        <begin position="343"/>
        <end position="365"/>
    </location>
</feature>
<dbReference type="EMBL" id="CH445336">
    <property type="protein sequence ID" value="EAT84568.2"/>
    <property type="molecule type" value="Genomic_DNA"/>
</dbReference>
<feature type="region of interest" description="Disordered" evidence="2">
    <location>
        <begin position="570"/>
        <end position="598"/>
    </location>
</feature>
<dbReference type="GeneID" id="5975507"/>
<feature type="region of interest" description="Disordered" evidence="2">
    <location>
        <begin position="1"/>
        <end position="137"/>
    </location>
</feature>
<evidence type="ECO:0000313" key="4">
    <source>
        <dbReference type="Proteomes" id="UP000001055"/>
    </source>
</evidence>
<accession>Q0UIX2</accession>
<evidence type="ECO:0000256" key="1">
    <source>
        <dbReference type="SAM" id="Coils"/>
    </source>
</evidence>
<dbReference type="AlphaFoldDB" id="Q0UIX2"/>
<dbReference type="Proteomes" id="UP000001055">
    <property type="component" value="Unassembled WGS sequence"/>
</dbReference>
<name>Q0UIX2_PHANO</name>
<keyword evidence="1" id="KW-0175">Coiled coil</keyword>
<dbReference type="InParanoid" id="Q0UIX2"/>
<feature type="compositionally biased region" description="Basic and acidic residues" evidence="2">
    <location>
        <begin position="579"/>
        <end position="592"/>
    </location>
</feature>
<dbReference type="KEGG" id="pno:SNOG_08292"/>
<feature type="coiled-coil region" evidence="1">
    <location>
        <begin position="380"/>
        <end position="422"/>
    </location>
</feature>
<gene>
    <name evidence="3" type="ORF">SNOG_08292</name>
</gene>
<protein>
    <submittedName>
        <fullName evidence="3">Uncharacterized protein</fullName>
    </submittedName>
</protein>
<sequence>MAGNSIPSRQPAARVGGQRRRLSRAPPRNAVPRSQTLPVLDAGSESGASHADSESEPHGHAAATHAQEGANVLPASQSMANFHDSRPRDHSPVPTTGSASSATTDIKTKHSLLSVNTSRKQSPLVTSPLPPATPTKAQRVLGTLDETAFKNFIADDENEAPKPTGFWGTSMKTAKKMLLSPARSRHQPDPYTLTLPPNTTASRPEELETNFVDRIGMVETGRPMQYAPDSNACSGSEDAALRQRPHPKTVNKHLAQKDKIDRLTPITEASRDSLSTAYRGGESNTELDVIDEYTDQYRPYSRQGLPQRLDSLKPIKTSGLYELGPEDVSPIDDGSERRLQLADEGEEVDAHSATPVETKAQQPGVVQRRSPLQVVEDRFLDVAEAELEAKKRVAKLAAKKRIAELEAKKYAAELEVKKYDAELKVLKYNAELEAAKLDSPKEDMFAVHGTPIALSKAKLLPAIQGQDLTPFEIELERIRQQCDDHDATRKAMDAKVAGMYLSHQAFKKEFEPFAARVRGDAVAEEVEEEDDDDDDLVSISSSIDLDEEPTLHVATAMTITRVTPGMVKLIDIPPRRNKKAAEKEKEEMKASPDHPQGL</sequence>
<evidence type="ECO:0000313" key="3">
    <source>
        <dbReference type="EMBL" id="EAT84568.2"/>
    </source>
</evidence>
<dbReference type="VEuPathDB" id="FungiDB:JI435_082920"/>
<organism evidence="3 4">
    <name type="scientific">Phaeosphaeria nodorum (strain SN15 / ATCC MYA-4574 / FGSC 10173)</name>
    <name type="common">Glume blotch fungus</name>
    <name type="synonym">Parastagonospora nodorum</name>
    <dbReference type="NCBI Taxonomy" id="321614"/>
    <lineage>
        <taxon>Eukaryota</taxon>
        <taxon>Fungi</taxon>
        <taxon>Dikarya</taxon>
        <taxon>Ascomycota</taxon>
        <taxon>Pezizomycotina</taxon>
        <taxon>Dothideomycetes</taxon>
        <taxon>Pleosporomycetidae</taxon>
        <taxon>Pleosporales</taxon>
        <taxon>Pleosporineae</taxon>
        <taxon>Phaeosphaeriaceae</taxon>
        <taxon>Parastagonospora</taxon>
    </lineage>
</organism>
<dbReference type="STRING" id="321614.Q0UIX2"/>
<evidence type="ECO:0000256" key="2">
    <source>
        <dbReference type="SAM" id="MobiDB-lite"/>
    </source>
</evidence>
<feature type="region of interest" description="Disordered" evidence="2">
    <location>
        <begin position="181"/>
        <end position="203"/>
    </location>
</feature>
<proteinExistence type="predicted"/>
<reference evidence="4" key="1">
    <citation type="journal article" date="2007" name="Plant Cell">
        <title>Dothideomycete-plant interactions illuminated by genome sequencing and EST analysis of the wheat pathogen Stagonospora nodorum.</title>
        <authorList>
            <person name="Hane J.K."/>
            <person name="Lowe R.G."/>
            <person name="Solomon P.S."/>
            <person name="Tan K.C."/>
            <person name="Schoch C.L."/>
            <person name="Spatafora J.W."/>
            <person name="Crous P.W."/>
            <person name="Kodira C."/>
            <person name="Birren B.W."/>
            <person name="Galagan J.E."/>
            <person name="Torriani S.F."/>
            <person name="McDonald B.A."/>
            <person name="Oliver R.P."/>
        </authorList>
    </citation>
    <scope>NUCLEOTIDE SEQUENCE [LARGE SCALE GENOMIC DNA]</scope>
    <source>
        <strain evidence="4">SN15 / ATCC MYA-4574 / FGSC 10173</strain>
    </source>
</reference>
<feature type="compositionally biased region" description="Polar residues" evidence="2">
    <location>
        <begin position="93"/>
        <end position="125"/>
    </location>
</feature>
<dbReference type="RefSeq" id="XP_001798609.1">
    <property type="nucleotide sequence ID" value="XM_001798557.1"/>
</dbReference>